<accession>A0A7J8BYJ2</accession>
<protein>
    <submittedName>
        <fullName evidence="2">Uncharacterized protein</fullName>
    </submittedName>
</protein>
<organism evidence="2 3">
    <name type="scientific">Molossus molossus</name>
    <name type="common">Pallas' mastiff bat</name>
    <name type="synonym">Vespertilio molossus</name>
    <dbReference type="NCBI Taxonomy" id="27622"/>
    <lineage>
        <taxon>Eukaryota</taxon>
        <taxon>Metazoa</taxon>
        <taxon>Chordata</taxon>
        <taxon>Craniata</taxon>
        <taxon>Vertebrata</taxon>
        <taxon>Euteleostomi</taxon>
        <taxon>Mammalia</taxon>
        <taxon>Eutheria</taxon>
        <taxon>Laurasiatheria</taxon>
        <taxon>Chiroptera</taxon>
        <taxon>Yangochiroptera</taxon>
        <taxon>Molossidae</taxon>
        <taxon>Molossus</taxon>
    </lineage>
</organism>
<evidence type="ECO:0000313" key="2">
    <source>
        <dbReference type="EMBL" id="KAF6403668.1"/>
    </source>
</evidence>
<dbReference type="Proteomes" id="UP000550707">
    <property type="component" value="Unassembled WGS sequence"/>
</dbReference>
<reference evidence="2 3" key="1">
    <citation type="journal article" date="2020" name="Nature">
        <title>Six reference-quality genomes reveal evolution of bat adaptations.</title>
        <authorList>
            <person name="Jebb D."/>
            <person name="Huang Z."/>
            <person name="Pippel M."/>
            <person name="Hughes G.M."/>
            <person name="Lavrichenko K."/>
            <person name="Devanna P."/>
            <person name="Winkler S."/>
            <person name="Jermiin L.S."/>
            <person name="Skirmuntt E.C."/>
            <person name="Katzourakis A."/>
            <person name="Burkitt-Gray L."/>
            <person name="Ray D.A."/>
            <person name="Sullivan K.A.M."/>
            <person name="Roscito J.G."/>
            <person name="Kirilenko B.M."/>
            <person name="Davalos L.M."/>
            <person name="Corthals A.P."/>
            <person name="Power M.L."/>
            <person name="Jones G."/>
            <person name="Ransome R.D."/>
            <person name="Dechmann D.K.N."/>
            <person name="Locatelli A.G."/>
            <person name="Puechmaille S.J."/>
            <person name="Fedrigo O."/>
            <person name="Jarvis E.D."/>
            <person name="Hiller M."/>
            <person name="Vernes S.C."/>
            <person name="Myers E.W."/>
            <person name="Teeling E.C."/>
        </authorList>
    </citation>
    <scope>NUCLEOTIDE SEQUENCE [LARGE SCALE GENOMIC DNA]</scope>
    <source>
        <strain evidence="2">MMolMol1</strain>
        <tissue evidence="2">Muscle</tissue>
    </source>
</reference>
<proteinExistence type="predicted"/>
<sequence>MEENSCQGSPAPGLLPMEKSPLYSCCSGLSPDHPDKASTVASAFPKVWTGMFSESKEAVTRHPAQCLLLGEGSIPHPRAGDVSQERSARGYRPQIWGPRHLPHPAPPPGIHTAR</sequence>
<feature type="compositionally biased region" description="Pro residues" evidence="1">
    <location>
        <begin position="103"/>
        <end position="114"/>
    </location>
</feature>
<gene>
    <name evidence="2" type="ORF">HJG59_010068</name>
</gene>
<name>A0A7J8BYJ2_MOLMO</name>
<comment type="caution">
    <text evidence="2">The sequence shown here is derived from an EMBL/GenBank/DDBJ whole genome shotgun (WGS) entry which is preliminary data.</text>
</comment>
<evidence type="ECO:0000313" key="3">
    <source>
        <dbReference type="Proteomes" id="UP000550707"/>
    </source>
</evidence>
<evidence type="ECO:0000256" key="1">
    <source>
        <dbReference type="SAM" id="MobiDB-lite"/>
    </source>
</evidence>
<keyword evidence="3" id="KW-1185">Reference proteome</keyword>
<feature type="region of interest" description="Disordered" evidence="1">
    <location>
        <begin position="70"/>
        <end position="114"/>
    </location>
</feature>
<dbReference type="AlphaFoldDB" id="A0A7J8BYJ2"/>
<dbReference type="EMBL" id="JACASF010000022">
    <property type="protein sequence ID" value="KAF6403668.1"/>
    <property type="molecule type" value="Genomic_DNA"/>
</dbReference>